<keyword evidence="2" id="KW-1185">Reference proteome</keyword>
<dbReference type="Proteomes" id="UP001530400">
    <property type="component" value="Unassembled WGS sequence"/>
</dbReference>
<dbReference type="EMBL" id="JALLPJ020000726">
    <property type="protein sequence ID" value="KAL3784483.1"/>
    <property type="molecule type" value="Genomic_DNA"/>
</dbReference>
<protein>
    <submittedName>
        <fullName evidence="1">Uncharacterized protein</fullName>
    </submittedName>
</protein>
<organism evidence="1 2">
    <name type="scientific">Cyclotella atomus</name>
    <dbReference type="NCBI Taxonomy" id="382360"/>
    <lineage>
        <taxon>Eukaryota</taxon>
        <taxon>Sar</taxon>
        <taxon>Stramenopiles</taxon>
        <taxon>Ochrophyta</taxon>
        <taxon>Bacillariophyta</taxon>
        <taxon>Coscinodiscophyceae</taxon>
        <taxon>Thalassiosirophycidae</taxon>
        <taxon>Stephanodiscales</taxon>
        <taxon>Stephanodiscaceae</taxon>
        <taxon>Cyclotella</taxon>
    </lineage>
</organism>
<accession>A0ABD3P8V1</accession>
<evidence type="ECO:0000313" key="2">
    <source>
        <dbReference type="Proteomes" id="UP001530400"/>
    </source>
</evidence>
<evidence type="ECO:0000313" key="1">
    <source>
        <dbReference type="EMBL" id="KAL3784483.1"/>
    </source>
</evidence>
<name>A0ABD3P8V1_9STRA</name>
<reference evidence="1 2" key="1">
    <citation type="submission" date="2024-10" db="EMBL/GenBank/DDBJ databases">
        <title>Updated reference genomes for cyclostephanoid diatoms.</title>
        <authorList>
            <person name="Roberts W.R."/>
            <person name="Alverson A.J."/>
        </authorList>
    </citation>
    <scope>NUCLEOTIDE SEQUENCE [LARGE SCALE GENOMIC DNA]</scope>
    <source>
        <strain evidence="1 2">AJA010-31</strain>
    </source>
</reference>
<dbReference type="AlphaFoldDB" id="A0ABD3P8V1"/>
<gene>
    <name evidence="1" type="ORF">ACHAWO_004312</name>
</gene>
<proteinExistence type="predicted"/>
<sequence length="99" mass="10944">MGMYEVVLQLTGSQANEPGIHFPPGCRVCNDHQTSSDHKLIESHEGVVVSVGLGRNPSQPLVNGLVYIYQVESLDEERGNVNSADFVQEDLSYAPQQMW</sequence>
<comment type="caution">
    <text evidence="1">The sequence shown here is derived from an EMBL/GenBank/DDBJ whole genome shotgun (WGS) entry which is preliminary data.</text>
</comment>